<dbReference type="EMBL" id="FN554973">
    <property type="protein sequence ID" value="CBH15401.1"/>
    <property type="molecule type" value="Genomic_DNA"/>
</dbReference>
<evidence type="ECO:0000313" key="3">
    <source>
        <dbReference type="Proteomes" id="UP000002316"/>
    </source>
</evidence>
<protein>
    <submittedName>
        <fullName evidence="2">Uncharacterized protein</fullName>
    </submittedName>
</protein>
<accession>D0A2A7</accession>
<dbReference type="GeneID" id="23865567"/>
<evidence type="ECO:0000313" key="2">
    <source>
        <dbReference type="EMBL" id="CBH15401.1"/>
    </source>
</evidence>
<keyword evidence="1" id="KW-0472">Membrane</keyword>
<reference evidence="3" key="1">
    <citation type="journal article" date="2010" name="PLoS Negl. Trop. Dis.">
        <title>The genome sequence of Trypanosoma brucei gambiense, causative agent of chronic human african trypanosomiasis.</title>
        <authorList>
            <person name="Jackson A.P."/>
            <person name="Sanders M."/>
            <person name="Berry A."/>
            <person name="McQuillan J."/>
            <person name="Aslett M.A."/>
            <person name="Quail M.A."/>
            <person name="Chukualim B."/>
            <person name="Capewell P."/>
            <person name="MacLeod A."/>
            <person name="Melville S.E."/>
            <person name="Gibson W."/>
            <person name="Barry J.D."/>
            <person name="Berriman M."/>
            <person name="Hertz-Fowler C."/>
        </authorList>
    </citation>
    <scope>NUCLEOTIDE SEQUENCE [LARGE SCALE GENOMIC DNA]</scope>
    <source>
        <strain evidence="3">MHOM/CI/86/DAL972</strain>
    </source>
</reference>
<gene>
    <name evidence="2" type="ORF">TbgDal_X4860</name>
</gene>
<sequence length="125" mass="14544">MMWCDSIAVITISFIAFVGAGCFRERLLLQSLIMFLIYRLLYLFTSSFFFFFSALFSYYFLRCAISLHPLFVGKYGVEFYHMQLNNIIKWSSQPIAHSRLRREKCLSLFVCQAVASSLDTALAIF</sequence>
<keyword evidence="1" id="KW-0812">Transmembrane</keyword>
<feature type="transmembrane region" description="Helical" evidence="1">
    <location>
        <begin position="36"/>
        <end position="61"/>
    </location>
</feature>
<dbReference type="KEGG" id="tbg:TbgDal_X4860"/>
<dbReference type="RefSeq" id="XP_011777665.1">
    <property type="nucleotide sequence ID" value="XM_011779363.1"/>
</dbReference>
<name>D0A2A7_TRYB9</name>
<dbReference type="Proteomes" id="UP000002316">
    <property type="component" value="Chromosome 10"/>
</dbReference>
<evidence type="ECO:0000256" key="1">
    <source>
        <dbReference type="SAM" id="Phobius"/>
    </source>
</evidence>
<organism evidence="2 3">
    <name type="scientific">Trypanosoma brucei gambiense (strain MHOM/CI/86/DAL972)</name>
    <dbReference type="NCBI Taxonomy" id="679716"/>
    <lineage>
        <taxon>Eukaryota</taxon>
        <taxon>Discoba</taxon>
        <taxon>Euglenozoa</taxon>
        <taxon>Kinetoplastea</taxon>
        <taxon>Metakinetoplastina</taxon>
        <taxon>Trypanosomatida</taxon>
        <taxon>Trypanosomatidae</taxon>
        <taxon>Trypanosoma</taxon>
    </lineage>
</organism>
<feature type="transmembrane region" description="Helical" evidence="1">
    <location>
        <begin position="6"/>
        <end position="24"/>
    </location>
</feature>
<keyword evidence="1" id="KW-1133">Transmembrane helix</keyword>
<dbReference type="AlphaFoldDB" id="D0A2A7"/>
<proteinExistence type="predicted"/>